<evidence type="ECO:0000313" key="2">
    <source>
        <dbReference type="Proteomes" id="UP000325315"/>
    </source>
</evidence>
<dbReference type="Proteomes" id="UP000325315">
    <property type="component" value="Unassembled WGS sequence"/>
</dbReference>
<dbReference type="AlphaFoldDB" id="A0A5B6VM46"/>
<name>A0A5B6VM46_9ROSI</name>
<keyword evidence="2" id="KW-1185">Reference proteome</keyword>
<organism evidence="1 2">
    <name type="scientific">Gossypium australe</name>
    <dbReference type="NCBI Taxonomy" id="47621"/>
    <lineage>
        <taxon>Eukaryota</taxon>
        <taxon>Viridiplantae</taxon>
        <taxon>Streptophyta</taxon>
        <taxon>Embryophyta</taxon>
        <taxon>Tracheophyta</taxon>
        <taxon>Spermatophyta</taxon>
        <taxon>Magnoliopsida</taxon>
        <taxon>eudicotyledons</taxon>
        <taxon>Gunneridae</taxon>
        <taxon>Pentapetalae</taxon>
        <taxon>rosids</taxon>
        <taxon>malvids</taxon>
        <taxon>Malvales</taxon>
        <taxon>Malvaceae</taxon>
        <taxon>Malvoideae</taxon>
        <taxon>Gossypium</taxon>
    </lineage>
</organism>
<evidence type="ECO:0000313" key="1">
    <source>
        <dbReference type="EMBL" id="KAA3470054.1"/>
    </source>
</evidence>
<dbReference type="EMBL" id="SMMG02000006">
    <property type="protein sequence ID" value="KAA3470054.1"/>
    <property type="molecule type" value="Genomic_DNA"/>
</dbReference>
<accession>A0A5B6VM46</accession>
<proteinExistence type="predicted"/>
<reference evidence="2" key="1">
    <citation type="journal article" date="2019" name="Plant Biotechnol. J.">
        <title>Genome sequencing of the Australian wild diploid species Gossypium australe highlights disease resistance and delayed gland morphogenesis.</title>
        <authorList>
            <person name="Cai Y."/>
            <person name="Cai X."/>
            <person name="Wang Q."/>
            <person name="Wang P."/>
            <person name="Zhang Y."/>
            <person name="Cai C."/>
            <person name="Xu Y."/>
            <person name="Wang K."/>
            <person name="Zhou Z."/>
            <person name="Wang C."/>
            <person name="Geng S."/>
            <person name="Li B."/>
            <person name="Dong Q."/>
            <person name="Hou Y."/>
            <person name="Wang H."/>
            <person name="Ai P."/>
            <person name="Liu Z."/>
            <person name="Yi F."/>
            <person name="Sun M."/>
            <person name="An G."/>
            <person name="Cheng J."/>
            <person name="Zhang Y."/>
            <person name="Shi Q."/>
            <person name="Xie Y."/>
            <person name="Shi X."/>
            <person name="Chang Y."/>
            <person name="Huang F."/>
            <person name="Chen Y."/>
            <person name="Hong S."/>
            <person name="Mi L."/>
            <person name="Sun Q."/>
            <person name="Zhang L."/>
            <person name="Zhou B."/>
            <person name="Peng R."/>
            <person name="Zhang X."/>
            <person name="Liu F."/>
        </authorList>
    </citation>
    <scope>NUCLEOTIDE SEQUENCE [LARGE SCALE GENOMIC DNA]</scope>
    <source>
        <strain evidence="2">cv. PA1801</strain>
    </source>
</reference>
<comment type="caution">
    <text evidence="1">The sequence shown here is derived from an EMBL/GenBank/DDBJ whole genome shotgun (WGS) entry which is preliminary data.</text>
</comment>
<gene>
    <name evidence="1" type="ORF">EPI10_015794</name>
</gene>
<sequence>MELLVPQELECKLLKLSSQGLKAPKASIEKPPKSKLNEGRKGLTQSWVFDQGKFKSQWLEARVIYPNSYSYSVSPVEHRLEKDESTTITNDDNKLILTITDTIYCQYRYLASRKMLPLGLKLNTREISNPLPHIHIQNNLVVAYVCSHTYYHQPIALTLLHRYS</sequence>
<protein>
    <submittedName>
        <fullName evidence="1">Uncharacterized protein</fullName>
    </submittedName>
</protein>